<dbReference type="Proteomes" id="UP000294835">
    <property type="component" value="Unassembled WGS sequence"/>
</dbReference>
<dbReference type="EMBL" id="SLXP01000019">
    <property type="protein sequence ID" value="TCP38659.1"/>
    <property type="molecule type" value="Genomic_DNA"/>
</dbReference>
<organism evidence="2 3">
    <name type="scientific">Rhodovulum marinum</name>
    <dbReference type="NCBI Taxonomy" id="320662"/>
    <lineage>
        <taxon>Bacteria</taxon>
        <taxon>Pseudomonadati</taxon>
        <taxon>Pseudomonadota</taxon>
        <taxon>Alphaproteobacteria</taxon>
        <taxon>Rhodobacterales</taxon>
        <taxon>Paracoccaceae</taxon>
        <taxon>Rhodovulum</taxon>
    </lineage>
</organism>
<evidence type="ECO:0000313" key="3">
    <source>
        <dbReference type="Proteomes" id="UP000294835"/>
    </source>
</evidence>
<evidence type="ECO:0000313" key="2">
    <source>
        <dbReference type="EMBL" id="TCP38659.1"/>
    </source>
</evidence>
<keyword evidence="3" id="KW-1185">Reference proteome</keyword>
<dbReference type="Pfam" id="PF12697">
    <property type="entry name" value="Abhydrolase_6"/>
    <property type="match status" value="1"/>
</dbReference>
<dbReference type="AlphaFoldDB" id="A0A4R2PS32"/>
<dbReference type="PRINTS" id="PR00412">
    <property type="entry name" value="EPOXHYDRLASE"/>
</dbReference>
<dbReference type="GO" id="GO:0003824">
    <property type="term" value="F:catalytic activity"/>
    <property type="evidence" value="ECO:0007669"/>
    <property type="project" value="InterPro"/>
</dbReference>
<accession>A0A4R2PS32</accession>
<dbReference type="OrthoDB" id="9804723at2"/>
<protein>
    <submittedName>
        <fullName evidence="2">Pimeloyl-ACP methyl ester carboxylesterase</fullName>
    </submittedName>
</protein>
<dbReference type="PRINTS" id="PR00111">
    <property type="entry name" value="ABHYDROLASE"/>
</dbReference>
<sequence>MLPAPVPVRIDGQEIATRVMGQGPALVLIHGTPFSSHAWHRIAPVLAVRHTVYMYDLLGYGASAKPAGDVSLGVQNGVLAGLFAHWQLDAPGVIAHDFGGATALRAHLLDGLDYDRLLLIDPVALRPWGSPFVAHVRHHEAAFAGLPEDMHRAMLAAYLRTASHAGLTDAALAPYLAPWLGAAGQAAFYRQIAQMDMAFTDEAEPLYPSLRCPVRLLWGEQDGWIPVVTGDRLAQTLPGCRLVRVPGAGHLVQEDAPEAILAAALDFFG</sequence>
<gene>
    <name evidence="2" type="ORF">EV662_11922</name>
</gene>
<dbReference type="InterPro" id="IPR000073">
    <property type="entry name" value="AB_hydrolase_1"/>
</dbReference>
<dbReference type="SUPFAM" id="SSF53474">
    <property type="entry name" value="alpha/beta-Hydrolases"/>
    <property type="match status" value="1"/>
</dbReference>
<dbReference type="Gene3D" id="3.40.50.1820">
    <property type="entry name" value="alpha/beta hydrolase"/>
    <property type="match status" value="1"/>
</dbReference>
<dbReference type="InterPro" id="IPR029058">
    <property type="entry name" value="AB_hydrolase_fold"/>
</dbReference>
<evidence type="ECO:0000259" key="1">
    <source>
        <dbReference type="Pfam" id="PF12697"/>
    </source>
</evidence>
<dbReference type="PANTHER" id="PTHR43689">
    <property type="entry name" value="HYDROLASE"/>
    <property type="match status" value="1"/>
</dbReference>
<comment type="caution">
    <text evidence="2">The sequence shown here is derived from an EMBL/GenBank/DDBJ whole genome shotgun (WGS) entry which is preliminary data.</text>
</comment>
<dbReference type="PANTHER" id="PTHR43689:SF8">
    <property type="entry name" value="ALPHA_BETA-HYDROLASES SUPERFAMILY PROTEIN"/>
    <property type="match status" value="1"/>
</dbReference>
<dbReference type="InterPro" id="IPR000639">
    <property type="entry name" value="Epox_hydrolase-like"/>
</dbReference>
<feature type="domain" description="AB hydrolase-1" evidence="1">
    <location>
        <begin position="26"/>
        <end position="262"/>
    </location>
</feature>
<proteinExistence type="predicted"/>
<dbReference type="RefSeq" id="WP_132465943.1">
    <property type="nucleotide sequence ID" value="NZ_SLXP01000019.1"/>
</dbReference>
<reference evidence="2 3" key="1">
    <citation type="submission" date="2019-03" db="EMBL/GenBank/DDBJ databases">
        <title>Genomic Encyclopedia of Type Strains, Phase IV (KMG-IV): sequencing the most valuable type-strain genomes for metagenomic binning, comparative biology and taxonomic classification.</title>
        <authorList>
            <person name="Goeker M."/>
        </authorList>
    </citation>
    <scope>NUCLEOTIDE SEQUENCE [LARGE SCALE GENOMIC DNA]</scope>
    <source>
        <strain evidence="2 3">DSM 18063</strain>
    </source>
</reference>
<name>A0A4R2PS32_9RHOB</name>